<dbReference type="AlphaFoldDB" id="A0A7I7QFL2"/>
<feature type="transmembrane region" description="Helical" evidence="1">
    <location>
        <begin position="246"/>
        <end position="267"/>
    </location>
</feature>
<dbReference type="EMBL" id="AP022587">
    <property type="protein sequence ID" value="BBY25093.1"/>
    <property type="molecule type" value="Genomic_DNA"/>
</dbReference>
<dbReference type="RefSeq" id="WP_163793122.1">
    <property type="nucleotide sequence ID" value="NZ_AP022587.1"/>
</dbReference>
<feature type="transmembrane region" description="Helical" evidence="1">
    <location>
        <begin position="199"/>
        <end position="226"/>
    </location>
</feature>
<evidence type="ECO:0000256" key="1">
    <source>
        <dbReference type="SAM" id="Phobius"/>
    </source>
</evidence>
<proteinExistence type="predicted"/>
<protein>
    <recommendedName>
        <fullName evidence="4">DUF5135 domain-containing protein</fullName>
    </recommendedName>
</protein>
<gene>
    <name evidence="2" type="ORF">MSTO_52980</name>
</gene>
<name>A0A7I7QFL2_9MYCO</name>
<feature type="transmembrane region" description="Helical" evidence="1">
    <location>
        <begin position="32"/>
        <end position="52"/>
    </location>
</feature>
<dbReference type="KEGG" id="msto:MSTO_52980"/>
<feature type="transmembrane region" description="Helical" evidence="1">
    <location>
        <begin position="292"/>
        <end position="312"/>
    </location>
</feature>
<accession>A0A7I7QFL2</accession>
<evidence type="ECO:0000313" key="3">
    <source>
        <dbReference type="Proteomes" id="UP000467130"/>
    </source>
</evidence>
<evidence type="ECO:0008006" key="4">
    <source>
        <dbReference type="Google" id="ProtNLM"/>
    </source>
</evidence>
<keyword evidence="1" id="KW-0812">Transmembrane</keyword>
<sequence length="389" mass="43988">MTAVTNAPENATLGGRRGVLDNPSEKKPIKGWAVVGALWLAFYLYLFVRWILSPDTQRVPQGPTQLPGWMSTLFTVYLPIGVLVTIGVIYLVVVRPRLREKRMTTDGLLLLSFILLWFQDPFINFYTPTFTYNSAMFNAGSWISFVPGWQSIAAGSPGHMFQEPLFFILPAYLYMLFPIALACTWVMRKTKERFPNIGTLGLISVAMVFGFVLDLVCEGAWVHLGFYNYWSTVPDLTLFAGHWYQFPLYESLLTAAWWTGFACMRYFKDDKGNTFVERGVDEIRIRPGAKTFLRFLAILGAGSTIYMVTYNIPYQIFNLQAHSWPREVEERSYFTNGICGPQTDQACPSKHLPLSRRDAVHFDLHGNVVVPPGVPAPASDTATEFIPRG</sequence>
<evidence type="ECO:0000313" key="2">
    <source>
        <dbReference type="EMBL" id="BBY25093.1"/>
    </source>
</evidence>
<keyword evidence="3" id="KW-1185">Reference proteome</keyword>
<feature type="transmembrane region" description="Helical" evidence="1">
    <location>
        <begin position="106"/>
        <end position="126"/>
    </location>
</feature>
<feature type="transmembrane region" description="Helical" evidence="1">
    <location>
        <begin position="72"/>
        <end position="94"/>
    </location>
</feature>
<dbReference type="Proteomes" id="UP000467130">
    <property type="component" value="Chromosome"/>
</dbReference>
<feature type="transmembrane region" description="Helical" evidence="1">
    <location>
        <begin position="165"/>
        <end position="187"/>
    </location>
</feature>
<reference evidence="2 3" key="1">
    <citation type="journal article" date="2019" name="Emerg. Microbes Infect.">
        <title>Comprehensive subspecies identification of 175 nontuberculous mycobacteria species based on 7547 genomic profiles.</title>
        <authorList>
            <person name="Matsumoto Y."/>
            <person name="Kinjo T."/>
            <person name="Motooka D."/>
            <person name="Nabeya D."/>
            <person name="Jung N."/>
            <person name="Uechi K."/>
            <person name="Horii T."/>
            <person name="Iida T."/>
            <person name="Fujita J."/>
            <person name="Nakamura S."/>
        </authorList>
    </citation>
    <scope>NUCLEOTIDE SEQUENCE [LARGE SCALE GENOMIC DNA]</scope>
    <source>
        <strain evidence="2 3">JCM 17783</strain>
    </source>
</reference>
<organism evidence="2 3">
    <name type="scientific">Mycobacterium stomatepiae</name>
    <dbReference type="NCBI Taxonomy" id="470076"/>
    <lineage>
        <taxon>Bacteria</taxon>
        <taxon>Bacillati</taxon>
        <taxon>Actinomycetota</taxon>
        <taxon>Actinomycetes</taxon>
        <taxon>Mycobacteriales</taxon>
        <taxon>Mycobacteriaceae</taxon>
        <taxon>Mycobacterium</taxon>
        <taxon>Mycobacterium simiae complex</taxon>
    </lineage>
</organism>
<keyword evidence="1" id="KW-0472">Membrane</keyword>
<keyword evidence="1" id="KW-1133">Transmembrane helix</keyword>
<dbReference type="Pfam" id="PF17198">
    <property type="entry name" value="AveC_like"/>
    <property type="match status" value="1"/>
</dbReference>
<dbReference type="InterPro" id="IPR033459">
    <property type="entry name" value="AveC-like"/>
</dbReference>